<proteinExistence type="predicted"/>
<keyword evidence="3" id="KW-1185">Reference proteome</keyword>
<accession>A0A1U7EVM8</accession>
<keyword evidence="1" id="KW-0472">Membrane</keyword>
<dbReference type="Proteomes" id="UP000002698">
    <property type="component" value="Chromosome"/>
</dbReference>
<dbReference type="OrthoDB" id="154701at2157"/>
<keyword evidence="1" id="KW-0812">Transmembrane</keyword>
<dbReference type="STRING" id="348780.NP_2006A"/>
<gene>
    <name evidence="2" type="ordered locus">NP_2006A</name>
</gene>
<evidence type="ECO:0000313" key="2">
    <source>
        <dbReference type="EMBL" id="CAI49094.2"/>
    </source>
</evidence>
<protein>
    <submittedName>
        <fullName evidence="2">Uncharacterized protein</fullName>
    </submittedName>
</protein>
<dbReference type="eggNOG" id="arCOG08910">
    <property type="taxonomic scope" value="Archaea"/>
</dbReference>
<organism evidence="2 3">
    <name type="scientific">Natronomonas pharaonis (strain ATCC 35678 / DSM 2160 / CIP 103997 / JCM 8858 / NBRC 14720 / NCIMB 2260 / Gabara)</name>
    <name type="common">Halobacterium pharaonis</name>
    <dbReference type="NCBI Taxonomy" id="348780"/>
    <lineage>
        <taxon>Archaea</taxon>
        <taxon>Methanobacteriati</taxon>
        <taxon>Methanobacteriota</taxon>
        <taxon>Stenosarchaea group</taxon>
        <taxon>Halobacteria</taxon>
        <taxon>Halobacteriales</taxon>
        <taxon>Natronomonadaceae</taxon>
        <taxon>Natronomonas</taxon>
    </lineage>
</organism>
<dbReference type="GeneID" id="54763313"/>
<evidence type="ECO:0000313" key="3">
    <source>
        <dbReference type="Proteomes" id="UP000002698"/>
    </source>
</evidence>
<evidence type="ECO:0000256" key="1">
    <source>
        <dbReference type="SAM" id="Phobius"/>
    </source>
</evidence>
<dbReference type="RefSeq" id="WP_011322723.1">
    <property type="nucleotide sequence ID" value="NC_007426.1"/>
</dbReference>
<dbReference type="EMBL" id="CR936257">
    <property type="protein sequence ID" value="CAI49094.2"/>
    <property type="molecule type" value="Genomic_DNA"/>
</dbReference>
<feature type="transmembrane region" description="Helical" evidence="1">
    <location>
        <begin position="15"/>
        <end position="35"/>
    </location>
</feature>
<keyword evidence="1" id="KW-1133">Transmembrane helix</keyword>
<dbReference type="HOGENOM" id="CLU_214143_0_0_2"/>
<reference evidence="2 3" key="1">
    <citation type="journal article" date="2005" name="Genome Res.">
        <title>Living with two extremes: conclusions from the genome sequence of Natronomonas pharaonis.</title>
        <authorList>
            <person name="Falb M."/>
            <person name="Pfeiffer F."/>
            <person name="Palm P."/>
            <person name="Rodewald K."/>
            <person name="Hickmann V."/>
            <person name="Tittor J."/>
            <person name="Oesterhelt D."/>
        </authorList>
    </citation>
    <scope>NUCLEOTIDE SEQUENCE [LARGE SCALE GENOMIC DNA]</scope>
    <source>
        <strain evidence="3">ATCC 35678 / DSM 2160 / CIP 103997 / JCM 8858 / NBRC 14720 / NCIMB 2260 / Gabara</strain>
    </source>
</reference>
<dbReference type="KEGG" id="nph:NP_2006A"/>
<dbReference type="EnsemblBacteria" id="CAI49094">
    <property type="protein sequence ID" value="CAI49094"/>
    <property type="gene ID" value="NP_2006A"/>
</dbReference>
<dbReference type="AlphaFoldDB" id="A0A1U7EVM8"/>
<name>A0A1U7EVM8_NATPD</name>
<sequence>MFDILLHAGTEHPNLSFIVVASLLSFLAGLGIGTYSEQLAGLFTSTDSEPTE</sequence>